<dbReference type="GO" id="GO:0008233">
    <property type="term" value="F:peptidase activity"/>
    <property type="evidence" value="ECO:0007669"/>
    <property type="project" value="UniProtKB-KW"/>
</dbReference>
<accession>A0A4R6FKV2</accession>
<feature type="transmembrane region" description="Helical" evidence="7">
    <location>
        <begin position="23"/>
        <end position="46"/>
    </location>
</feature>
<dbReference type="PROSITE" id="PS50893">
    <property type="entry name" value="ABC_TRANSPORTER_2"/>
    <property type="match status" value="1"/>
</dbReference>
<feature type="domain" description="ABC transmembrane type-1" evidence="9">
    <location>
        <begin position="25"/>
        <end position="301"/>
    </location>
</feature>
<dbReference type="Proteomes" id="UP000295493">
    <property type="component" value="Unassembled WGS sequence"/>
</dbReference>
<keyword evidence="10" id="KW-0645">Protease</keyword>
<gene>
    <name evidence="10" type="ORF">EV664_108156</name>
</gene>
<keyword evidence="3" id="KW-0547">Nucleotide-binding</keyword>
<evidence type="ECO:0000256" key="3">
    <source>
        <dbReference type="ARBA" id="ARBA00022741"/>
    </source>
</evidence>
<dbReference type="Gene3D" id="3.40.50.300">
    <property type="entry name" value="P-loop containing nucleotide triphosphate hydrolases"/>
    <property type="match status" value="1"/>
</dbReference>
<dbReference type="InterPro" id="IPR011527">
    <property type="entry name" value="ABC1_TM_dom"/>
</dbReference>
<evidence type="ECO:0000259" key="8">
    <source>
        <dbReference type="PROSITE" id="PS50893"/>
    </source>
</evidence>
<dbReference type="InterPro" id="IPR003439">
    <property type="entry name" value="ABC_transporter-like_ATP-bd"/>
</dbReference>
<dbReference type="SUPFAM" id="SSF90123">
    <property type="entry name" value="ABC transporter transmembrane region"/>
    <property type="match status" value="1"/>
</dbReference>
<evidence type="ECO:0000313" key="10">
    <source>
        <dbReference type="EMBL" id="TDN81214.1"/>
    </source>
</evidence>
<dbReference type="RefSeq" id="WP_133496060.1">
    <property type="nucleotide sequence ID" value="NZ_BMLU01000008.1"/>
</dbReference>
<keyword evidence="4 10" id="KW-0067">ATP-binding</keyword>
<sequence>MKPQITAPPSTALRAAWRALRPALLIVGLFSVIVNLLALTPTLYMMQVYDRAVASGHVGTLALLSLIALASLAMMALFDWLRARILVRAGRAFDAMLAPAVAARLVTKTQAVAADRGAGLRRLDTVRQVIASPLATVYFDLPLMPLYVAASFLLHWSIGVLGLASAALLLVIAILGQRSSHAPRTHSLAQAEAAQVALGHLAAHADDLRAGGIAPGLLERYLDRRAAGRDSEARAAFLAGGYSGATRFLRMTIQSGALGLGGLLAIDGFISGGAVIASSLLLGRVLAPIDQIVGGWQALGNARDSHAYLKQLLADAPIQTGTTMPEPEGALQAERLTVLAPGSDRIAIANVEFSVNPGEQIGVVGLSGAGKSTLLRAMAGALPAVRGTVRIDGLAFDHWPTHQLNRAIGFLPQNAVLFPGTVKDNIARFEAESSERTAEKIDADVVAAAMRTGAHDMIVRLPDGYDTMIGTGEPGLSAGQIQRVALARAMYRGPRILILDEPTANLDSEACYRLIRLLSSLRGERVTVLLGSHSGEVLASLDKLLVLKAGAMTSFAPPPNGRLQVRNADASKVT</sequence>
<dbReference type="Pfam" id="PF00005">
    <property type="entry name" value="ABC_tran"/>
    <property type="match status" value="1"/>
</dbReference>
<keyword evidence="6 7" id="KW-0472">Membrane</keyword>
<dbReference type="GO" id="GO:0005886">
    <property type="term" value="C:plasma membrane"/>
    <property type="evidence" value="ECO:0007669"/>
    <property type="project" value="UniProtKB-SubCell"/>
</dbReference>
<feature type="transmembrane region" description="Helical" evidence="7">
    <location>
        <begin position="257"/>
        <end position="282"/>
    </location>
</feature>
<dbReference type="PANTHER" id="PTHR24221:SF248">
    <property type="entry name" value="ABC TRANSPORTER TRANSMEMBRANE REGION"/>
    <property type="match status" value="1"/>
</dbReference>
<dbReference type="OrthoDB" id="9787557at2"/>
<comment type="subcellular location">
    <subcellularLocation>
        <location evidence="1">Cell membrane</location>
        <topology evidence="1">Multi-pass membrane protein</topology>
    </subcellularLocation>
</comment>
<dbReference type="EMBL" id="SNWD01000008">
    <property type="protein sequence ID" value="TDN81214.1"/>
    <property type="molecule type" value="Genomic_DNA"/>
</dbReference>
<dbReference type="Gene3D" id="1.20.1560.10">
    <property type="entry name" value="ABC transporter type 1, transmembrane domain"/>
    <property type="match status" value="1"/>
</dbReference>
<dbReference type="SMART" id="SM00382">
    <property type="entry name" value="AAA"/>
    <property type="match status" value="1"/>
</dbReference>
<dbReference type="GO" id="GO:0016887">
    <property type="term" value="F:ATP hydrolysis activity"/>
    <property type="evidence" value="ECO:0007669"/>
    <property type="project" value="InterPro"/>
</dbReference>
<feature type="domain" description="ABC transporter" evidence="8">
    <location>
        <begin position="331"/>
        <end position="574"/>
    </location>
</feature>
<feature type="transmembrane region" description="Helical" evidence="7">
    <location>
        <begin position="58"/>
        <end position="81"/>
    </location>
</feature>
<dbReference type="SUPFAM" id="SSF52540">
    <property type="entry name" value="P-loop containing nucleoside triphosphate hydrolases"/>
    <property type="match status" value="1"/>
</dbReference>
<dbReference type="InterPro" id="IPR017871">
    <property type="entry name" value="ABC_transporter-like_CS"/>
</dbReference>
<evidence type="ECO:0000256" key="4">
    <source>
        <dbReference type="ARBA" id="ARBA00022840"/>
    </source>
</evidence>
<dbReference type="PANTHER" id="PTHR24221">
    <property type="entry name" value="ATP-BINDING CASSETTE SUB-FAMILY B"/>
    <property type="match status" value="1"/>
</dbReference>
<keyword evidence="11" id="KW-1185">Reference proteome</keyword>
<dbReference type="AlphaFoldDB" id="A0A4R6FKV2"/>
<evidence type="ECO:0000256" key="6">
    <source>
        <dbReference type="ARBA" id="ARBA00023136"/>
    </source>
</evidence>
<dbReference type="InterPro" id="IPR003593">
    <property type="entry name" value="AAA+_ATPase"/>
</dbReference>
<feature type="transmembrane region" description="Helical" evidence="7">
    <location>
        <begin position="154"/>
        <end position="175"/>
    </location>
</feature>
<name>A0A4R6FKV2_9SPHN</name>
<dbReference type="InterPro" id="IPR039421">
    <property type="entry name" value="Type_1_exporter"/>
</dbReference>
<organism evidence="10 11">
    <name type="scientific">Stakelama pacifica</name>
    <dbReference type="NCBI Taxonomy" id="517720"/>
    <lineage>
        <taxon>Bacteria</taxon>
        <taxon>Pseudomonadati</taxon>
        <taxon>Pseudomonadota</taxon>
        <taxon>Alphaproteobacteria</taxon>
        <taxon>Sphingomonadales</taxon>
        <taxon>Sphingomonadaceae</taxon>
        <taxon>Stakelama</taxon>
    </lineage>
</organism>
<evidence type="ECO:0000256" key="7">
    <source>
        <dbReference type="SAM" id="Phobius"/>
    </source>
</evidence>
<dbReference type="InterPro" id="IPR036640">
    <property type="entry name" value="ABC1_TM_sf"/>
</dbReference>
<dbReference type="PROSITE" id="PS00211">
    <property type="entry name" value="ABC_TRANSPORTER_1"/>
    <property type="match status" value="1"/>
</dbReference>
<dbReference type="PROSITE" id="PS50929">
    <property type="entry name" value="ABC_TM1F"/>
    <property type="match status" value="1"/>
</dbReference>
<evidence type="ECO:0000313" key="11">
    <source>
        <dbReference type="Proteomes" id="UP000295493"/>
    </source>
</evidence>
<keyword evidence="2 7" id="KW-0812">Transmembrane</keyword>
<proteinExistence type="predicted"/>
<keyword evidence="5 7" id="KW-1133">Transmembrane helix</keyword>
<evidence type="ECO:0000259" key="9">
    <source>
        <dbReference type="PROSITE" id="PS50929"/>
    </source>
</evidence>
<dbReference type="InterPro" id="IPR027417">
    <property type="entry name" value="P-loop_NTPase"/>
</dbReference>
<reference evidence="10 11" key="1">
    <citation type="submission" date="2019-03" db="EMBL/GenBank/DDBJ databases">
        <title>Genomic Encyclopedia of Type Strains, Phase IV (KMG-IV): sequencing the most valuable type-strain genomes for metagenomic binning, comparative biology and taxonomic classification.</title>
        <authorList>
            <person name="Goeker M."/>
        </authorList>
    </citation>
    <scope>NUCLEOTIDE SEQUENCE [LARGE SCALE GENOMIC DNA]</scope>
    <source>
        <strain evidence="10 11">DSM 25059</strain>
    </source>
</reference>
<dbReference type="Pfam" id="PF00664">
    <property type="entry name" value="ABC_membrane"/>
    <property type="match status" value="1"/>
</dbReference>
<dbReference type="GO" id="GO:0005524">
    <property type="term" value="F:ATP binding"/>
    <property type="evidence" value="ECO:0007669"/>
    <property type="project" value="UniProtKB-KW"/>
</dbReference>
<evidence type="ECO:0000256" key="2">
    <source>
        <dbReference type="ARBA" id="ARBA00022692"/>
    </source>
</evidence>
<keyword evidence="10" id="KW-0378">Hydrolase</keyword>
<evidence type="ECO:0000256" key="5">
    <source>
        <dbReference type="ARBA" id="ARBA00022989"/>
    </source>
</evidence>
<dbReference type="GO" id="GO:0034040">
    <property type="term" value="F:ATPase-coupled lipid transmembrane transporter activity"/>
    <property type="evidence" value="ECO:0007669"/>
    <property type="project" value="TreeGrafter"/>
</dbReference>
<dbReference type="GO" id="GO:0006508">
    <property type="term" value="P:proteolysis"/>
    <property type="evidence" value="ECO:0007669"/>
    <property type="project" value="UniProtKB-KW"/>
</dbReference>
<feature type="transmembrane region" description="Helical" evidence="7">
    <location>
        <begin position="129"/>
        <end position="148"/>
    </location>
</feature>
<dbReference type="GO" id="GO:0140359">
    <property type="term" value="F:ABC-type transporter activity"/>
    <property type="evidence" value="ECO:0007669"/>
    <property type="project" value="InterPro"/>
</dbReference>
<evidence type="ECO:0000256" key="1">
    <source>
        <dbReference type="ARBA" id="ARBA00004651"/>
    </source>
</evidence>
<protein>
    <submittedName>
        <fullName evidence="10">ATP-binding cassette subfamily C protein/ATP-binding cassette subfamily C exporter for protease/lipase</fullName>
    </submittedName>
</protein>
<comment type="caution">
    <text evidence="10">The sequence shown here is derived from an EMBL/GenBank/DDBJ whole genome shotgun (WGS) entry which is preliminary data.</text>
</comment>